<feature type="transmembrane region" description="Helical" evidence="1">
    <location>
        <begin position="125"/>
        <end position="143"/>
    </location>
</feature>
<keyword evidence="1" id="KW-0812">Transmembrane</keyword>
<evidence type="ECO:0000256" key="1">
    <source>
        <dbReference type="SAM" id="Phobius"/>
    </source>
</evidence>
<dbReference type="EMBL" id="SJPN01000001">
    <property type="protein sequence ID" value="TWU08043.1"/>
    <property type="molecule type" value="Genomic_DNA"/>
</dbReference>
<dbReference type="RefSeq" id="WP_146518157.1">
    <property type="nucleotide sequence ID" value="NZ_CP151726.1"/>
</dbReference>
<keyword evidence="1" id="KW-0472">Membrane</keyword>
<gene>
    <name evidence="2" type="ORF">Pla52n_06210</name>
</gene>
<sequence>MGAETRTQQYSQQTLRQVRLDSNRAMIRARFCPERAEVMQLRCMDDRMETETSFGNQLWYFEGIGVDEYNRQRTVYGAIEYSMQFGLNELVEDGVFDSEDQRDRFRHVYEREIRPPSLQQPGQRWLALGLVAVTAIWLTYLLVRTLMH</sequence>
<keyword evidence="3" id="KW-1185">Reference proteome</keyword>
<protein>
    <submittedName>
        <fullName evidence="2">Uncharacterized protein</fullName>
    </submittedName>
</protein>
<organism evidence="2 3">
    <name type="scientific">Stieleria varia</name>
    <dbReference type="NCBI Taxonomy" id="2528005"/>
    <lineage>
        <taxon>Bacteria</taxon>
        <taxon>Pseudomonadati</taxon>
        <taxon>Planctomycetota</taxon>
        <taxon>Planctomycetia</taxon>
        <taxon>Pirellulales</taxon>
        <taxon>Pirellulaceae</taxon>
        <taxon>Stieleria</taxon>
    </lineage>
</organism>
<name>A0A5C6B7K2_9BACT</name>
<proteinExistence type="predicted"/>
<keyword evidence="1" id="KW-1133">Transmembrane helix</keyword>
<dbReference type="AlphaFoldDB" id="A0A5C6B7K2"/>
<evidence type="ECO:0000313" key="2">
    <source>
        <dbReference type="EMBL" id="TWU08043.1"/>
    </source>
</evidence>
<dbReference type="Proteomes" id="UP000320176">
    <property type="component" value="Unassembled WGS sequence"/>
</dbReference>
<dbReference type="OrthoDB" id="267944at2"/>
<evidence type="ECO:0000313" key="3">
    <source>
        <dbReference type="Proteomes" id="UP000320176"/>
    </source>
</evidence>
<reference evidence="2 3" key="1">
    <citation type="submission" date="2019-02" db="EMBL/GenBank/DDBJ databases">
        <title>Deep-cultivation of Planctomycetes and their phenomic and genomic characterization uncovers novel biology.</title>
        <authorList>
            <person name="Wiegand S."/>
            <person name="Jogler M."/>
            <person name="Boedeker C."/>
            <person name="Pinto D."/>
            <person name="Vollmers J."/>
            <person name="Rivas-Marin E."/>
            <person name="Kohn T."/>
            <person name="Peeters S.H."/>
            <person name="Heuer A."/>
            <person name="Rast P."/>
            <person name="Oberbeckmann S."/>
            <person name="Bunk B."/>
            <person name="Jeske O."/>
            <person name="Meyerdierks A."/>
            <person name="Storesund J.E."/>
            <person name="Kallscheuer N."/>
            <person name="Luecker S."/>
            <person name="Lage O.M."/>
            <person name="Pohl T."/>
            <person name="Merkel B.J."/>
            <person name="Hornburger P."/>
            <person name="Mueller R.-W."/>
            <person name="Bruemmer F."/>
            <person name="Labrenz M."/>
            <person name="Spormann A.M."/>
            <person name="Op Den Camp H."/>
            <person name="Overmann J."/>
            <person name="Amann R."/>
            <person name="Jetten M.S.M."/>
            <person name="Mascher T."/>
            <person name="Medema M.H."/>
            <person name="Devos D.P."/>
            <person name="Kaster A.-K."/>
            <person name="Ovreas L."/>
            <person name="Rohde M."/>
            <person name="Galperin M.Y."/>
            <person name="Jogler C."/>
        </authorList>
    </citation>
    <scope>NUCLEOTIDE SEQUENCE [LARGE SCALE GENOMIC DNA]</scope>
    <source>
        <strain evidence="2 3">Pla52n</strain>
    </source>
</reference>
<accession>A0A5C6B7K2</accession>
<comment type="caution">
    <text evidence="2">The sequence shown here is derived from an EMBL/GenBank/DDBJ whole genome shotgun (WGS) entry which is preliminary data.</text>
</comment>